<dbReference type="EMBL" id="CP001655">
    <property type="protein sequence ID" value="ACT08679.1"/>
    <property type="molecule type" value="Genomic_DNA"/>
</dbReference>
<reference evidence="2 3" key="1">
    <citation type="submission" date="2009-06" db="EMBL/GenBank/DDBJ databases">
        <title>Complete sequence of Dickeya zeae Ech1591.</title>
        <authorList>
            <consortium name="US DOE Joint Genome Institute"/>
            <person name="Lucas S."/>
            <person name="Copeland A."/>
            <person name="Lapidus A."/>
            <person name="Glavina del Rio T."/>
            <person name="Tice H."/>
            <person name="Bruce D."/>
            <person name="Goodwin L."/>
            <person name="Pitluck S."/>
            <person name="Chertkov O."/>
            <person name="Brettin T."/>
            <person name="Detter J.C."/>
            <person name="Han C."/>
            <person name="Larimer F."/>
            <person name="Land M."/>
            <person name="Hauser L."/>
            <person name="Kyrpides N."/>
            <person name="Ovchinnikova G."/>
            <person name="Balakrishnan V."/>
            <person name="Glasner J."/>
            <person name="Perna N.T."/>
        </authorList>
    </citation>
    <scope>NUCLEOTIDE SEQUENCE [LARGE SCALE GENOMIC DNA]</scope>
    <source>
        <strain evidence="2 3">Ech1591</strain>
    </source>
</reference>
<dbReference type="RefSeq" id="WP_015848181.1">
    <property type="nucleotide sequence ID" value="NC_012912.1"/>
</dbReference>
<dbReference type="OrthoDB" id="6505244at2"/>
<dbReference type="HOGENOM" id="CLU_201670_0_0_6"/>
<proteinExistence type="predicted"/>
<dbReference type="AlphaFoldDB" id="C6CN86"/>
<gene>
    <name evidence="2" type="ordered locus">Dd1591_3879</name>
</gene>
<dbReference type="Proteomes" id="UP000002735">
    <property type="component" value="Chromosome"/>
</dbReference>
<evidence type="ECO:0000259" key="1">
    <source>
        <dbReference type="Pfam" id="PF06568"/>
    </source>
</evidence>
<accession>C6CN86</accession>
<dbReference type="GeneID" id="45082400"/>
<organism evidence="2 3">
    <name type="scientific">Dickeya chrysanthemi (strain Ech1591)</name>
    <name type="common">Dickeya zeae (strain Ech1591)</name>
    <dbReference type="NCBI Taxonomy" id="561229"/>
    <lineage>
        <taxon>Bacteria</taxon>
        <taxon>Pseudomonadati</taxon>
        <taxon>Pseudomonadota</taxon>
        <taxon>Gammaproteobacteria</taxon>
        <taxon>Enterobacterales</taxon>
        <taxon>Pectobacteriaceae</taxon>
        <taxon>Dickeya</taxon>
    </lineage>
</organism>
<dbReference type="InterPro" id="IPR009506">
    <property type="entry name" value="YjiS-like"/>
</dbReference>
<sequence length="60" mass="7428">MIQSRFQANAGTKPRPFLHRLHQYWRTWRQRIQARNALRKLNNDRLEDIGLTRRDVDNLW</sequence>
<protein>
    <recommendedName>
        <fullName evidence="1">YjiS-like domain-containing protein</fullName>
    </recommendedName>
</protein>
<evidence type="ECO:0000313" key="2">
    <source>
        <dbReference type="EMBL" id="ACT08679.1"/>
    </source>
</evidence>
<dbReference type="Pfam" id="PF06568">
    <property type="entry name" value="YjiS-like"/>
    <property type="match status" value="1"/>
</dbReference>
<evidence type="ECO:0000313" key="3">
    <source>
        <dbReference type="Proteomes" id="UP000002735"/>
    </source>
</evidence>
<name>C6CN86_DICC1</name>
<feature type="domain" description="YjiS-like" evidence="1">
    <location>
        <begin position="22"/>
        <end position="56"/>
    </location>
</feature>
<dbReference type="KEGG" id="dze:Dd1591_3879"/>